<dbReference type="AlphaFoldDB" id="A0A1W5IHG0"/>
<keyword evidence="2" id="KW-0496">Mitochondrion</keyword>
<dbReference type="RefSeq" id="YP_009370136.1">
    <property type="nucleotide sequence ID" value="NC_034782.1"/>
</dbReference>
<reference evidence="2" key="1">
    <citation type="journal article" date="2017" name="Hereditas">
        <title>The complete mitogenome of Orcula dolium (Draparnaud, 1801); ultra-deep sequencing from a single long-range PCR using the Ion-Torrent PGM.</title>
        <authorList>
            <person name="Groenenberg D.S.J."/>
            <person name="Harl J."/>
            <person name="Duijm E."/>
            <person name="Gittenberger E."/>
        </authorList>
    </citation>
    <scope>NUCLEOTIDE SEQUENCE</scope>
</reference>
<evidence type="ECO:0000313" key="2">
    <source>
        <dbReference type="EMBL" id="AIR76273.1"/>
    </source>
</evidence>
<sequence>MSTSELIWAYMVMNFFMCCNCFLGSPVAYGGVLVGLSAIMSFLVGVTSSSWYGYLIFLVYVGGLLVLFMYTIMLSSNYYTKMSAKFLFGGGFIALLMTVWVNTNHLKLITGVSCNQCSMDMQMSLFISLGLLLLLVFFTIIYIVLKRGKINIA</sequence>
<feature type="transmembrane region" description="Helical" evidence="1">
    <location>
        <begin position="52"/>
        <end position="74"/>
    </location>
</feature>
<dbReference type="GeneID" id="32887305"/>
<accession>A0A1W5IHG0</accession>
<feature type="transmembrane region" description="Helical" evidence="1">
    <location>
        <begin position="28"/>
        <end position="46"/>
    </location>
</feature>
<feature type="transmembrane region" description="Helical" evidence="1">
    <location>
        <begin position="123"/>
        <end position="145"/>
    </location>
</feature>
<name>A0A1W5IHG0_9EUPU</name>
<protein>
    <submittedName>
        <fullName evidence="2">NADH dehydrogenase subunit 6</fullName>
    </submittedName>
</protein>
<dbReference type="CTD" id="4541"/>
<organism evidence="2">
    <name type="scientific">Orcula dolium</name>
    <dbReference type="NCBI Taxonomy" id="1331962"/>
    <lineage>
        <taxon>Eukaryota</taxon>
        <taxon>Metazoa</taxon>
        <taxon>Spiralia</taxon>
        <taxon>Lophotrochozoa</taxon>
        <taxon>Mollusca</taxon>
        <taxon>Gastropoda</taxon>
        <taxon>Heterobranchia</taxon>
        <taxon>Euthyneura</taxon>
        <taxon>Panpulmonata</taxon>
        <taxon>Eupulmonata</taxon>
        <taxon>Stylommatophora</taxon>
        <taxon>Orthurethra</taxon>
        <taxon>Orculidae</taxon>
        <taxon>Orcula</taxon>
    </lineage>
</organism>
<evidence type="ECO:0000256" key="1">
    <source>
        <dbReference type="SAM" id="Phobius"/>
    </source>
</evidence>
<dbReference type="EMBL" id="KJ867421">
    <property type="protein sequence ID" value="AIR76273.1"/>
    <property type="molecule type" value="Genomic_DNA"/>
</dbReference>
<geneLocation type="mitochondrion" evidence="2"/>
<gene>
    <name evidence="2" type="primary">ND6</name>
</gene>
<keyword evidence="1" id="KW-1133">Transmembrane helix</keyword>
<proteinExistence type="predicted"/>
<keyword evidence="1" id="KW-0812">Transmembrane</keyword>
<keyword evidence="1" id="KW-0472">Membrane</keyword>
<feature type="transmembrane region" description="Helical" evidence="1">
    <location>
        <begin position="86"/>
        <end position="103"/>
    </location>
</feature>